<dbReference type="GO" id="GO:0004644">
    <property type="term" value="F:phosphoribosylglycinamide formyltransferase activity"/>
    <property type="evidence" value="ECO:0007669"/>
    <property type="project" value="UniProtKB-EC"/>
</dbReference>
<dbReference type="GO" id="GO:0006189">
    <property type="term" value="P:'de novo' IMP biosynthetic process"/>
    <property type="evidence" value="ECO:0007669"/>
    <property type="project" value="TreeGrafter"/>
</dbReference>
<dbReference type="OrthoDB" id="9802815at2"/>
<keyword evidence="7" id="KW-1185">Reference proteome</keyword>
<dbReference type="Pfam" id="PF00551">
    <property type="entry name" value="Formyl_trans_N"/>
    <property type="match status" value="1"/>
</dbReference>
<dbReference type="PANTHER" id="PTHR43369:SF2">
    <property type="entry name" value="PHOSPHORIBOSYLGLYCINAMIDE FORMYLTRANSFERASE"/>
    <property type="match status" value="1"/>
</dbReference>
<dbReference type="InterPro" id="IPR002376">
    <property type="entry name" value="Formyl_transf_N"/>
</dbReference>
<dbReference type="GO" id="GO:0005829">
    <property type="term" value="C:cytosol"/>
    <property type="evidence" value="ECO:0007669"/>
    <property type="project" value="TreeGrafter"/>
</dbReference>
<dbReference type="CDD" id="cd08653">
    <property type="entry name" value="FMT_core_like_3"/>
    <property type="match status" value="1"/>
</dbReference>
<dbReference type="Gene3D" id="3.40.50.170">
    <property type="entry name" value="Formyl transferase, N-terminal domain"/>
    <property type="match status" value="1"/>
</dbReference>
<name>A0A3A8A612_9HYPH</name>
<dbReference type="PANTHER" id="PTHR43369">
    <property type="entry name" value="PHOSPHORIBOSYLGLYCINAMIDE FORMYLTRANSFERASE"/>
    <property type="match status" value="1"/>
</dbReference>
<dbReference type="SUPFAM" id="SSF53328">
    <property type="entry name" value="Formyltransferase"/>
    <property type="match status" value="1"/>
</dbReference>
<keyword evidence="3 6" id="KW-0808">Transferase</keyword>
<dbReference type="InterPro" id="IPR036477">
    <property type="entry name" value="Formyl_transf_N_sf"/>
</dbReference>
<evidence type="ECO:0000256" key="2">
    <source>
        <dbReference type="ARBA" id="ARBA00012254"/>
    </source>
</evidence>
<sequence length="254" mass="27416">MPASIAVLTAGGQAPAMIVNALRAHYRDLIVFREPPESRGAFLKRRARKLGWLQIAGQFPVMVGSRLSKKILDARFAELETRYGVSMTLPDALDVRPVPSGNDPAFIQALEAAAPDLLFLVGARMLKRSTLDAIACPVVNFHAGITPHYRGLNGGYWALAEGRPDLYGGTIHRVDAGVDTGAVIAQKVCEPGPSDTIFTHQHVITAQCAELCAAAVDEALAGRVMDPQPAGPSRQYYHPTLWGWIGTGLRRGVW</sequence>
<dbReference type="EMBL" id="QFWV02000008">
    <property type="protein sequence ID" value="RKF05702.1"/>
    <property type="molecule type" value="Genomic_DNA"/>
</dbReference>
<keyword evidence="4" id="KW-0658">Purine biosynthesis</keyword>
<gene>
    <name evidence="6" type="ORF">DEM25_013945</name>
</gene>
<reference evidence="6 7" key="1">
    <citation type="journal article" date="2018" name="Int. J. Syst. Bacteriol.">
        <title>Oceaniradius stylonemae gen. nov., sp. nov., isolated from a red alga, Stylonema cornu-cervi.</title>
        <authorList>
            <person name="Jeong S."/>
        </authorList>
    </citation>
    <scope>NUCLEOTIDE SEQUENCE [LARGE SCALE GENOMIC DNA]</scope>
    <source>
        <strain evidence="6 7">StC1</strain>
    </source>
</reference>
<organism evidence="6 7">
    <name type="scientific">Oceaniradius stylonematis</name>
    <dbReference type="NCBI Taxonomy" id="2184161"/>
    <lineage>
        <taxon>Bacteria</taxon>
        <taxon>Pseudomonadati</taxon>
        <taxon>Pseudomonadota</taxon>
        <taxon>Alphaproteobacteria</taxon>
        <taxon>Hyphomicrobiales</taxon>
        <taxon>Ahrensiaceae</taxon>
        <taxon>Oceaniradius</taxon>
    </lineage>
</organism>
<evidence type="ECO:0000313" key="7">
    <source>
        <dbReference type="Proteomes" id="UP000246132"/>
    </source>
</evidence>
<dbReference type="AlphaFoldDB" id="A0A3A8A612"/>
<evidence type="ECO:0000256" key="3">
    <source>
        <dbReference type="ARBA" id="ARBA00022679"/>
    </source>
</evidence>
<dbReference type="Proteomes" id="UP000246132">
    <property type="component" value="Unassembled WGS sequence"/>
</dbReference>
<evidence type="ECO:0000256" key="1">
    <source>
        <dbReference type="ARBA" id="ARBA00005054"/>
    </source>
</evidence>
<evidence type="ECO:0000256" key="4">
    <source>
        <dbReference type="ARBA" id="ARBA00022755"/>
    </source>
</evidence>
<evidence type="ECO:0000313" key="6">
    <source>
        <dbReference type="EMBL" id="RKF05702.1"/>
    </source>
</evidence>
<protein>
    <recommendedName>
        <fullName evidence="2">phosphoribosylglycinamide formyltransferase 1</fullName>
        <ecNumber evidence="2">2.1.2.2</ecNumber>
    </recommendedName>
</protein>
<comment type="caution">
    <text evidence="6">The sequence shown here is derived from an EMBL/GenBank/DDBJ whole genome shotgun (WGS) entry which is preliminary data.</text>
</comment>
<proteinExistence type="predicted"/>
<evidence type="ECO:0000259" key="5">
    <source>
        <dbReference type="Pfam" id="PF00551"/>
    </source>
</evidence>
<dbReference type="EC" id="2.1.2.2" evidence="2"/>
<accession>A0A3A8A612</accession>
<dbReference type="RefSeq" id="WP_109766332.1">
    <property type="nucleotide sequence ID" value="NZ_QFWV02000008.1"/>
</dbReference>
<comment type="pathway">
    <text evidence="1">Purine metabolism; IMP biosynthesis via de novo pathway; N(2)-formyl-N(1)-(5-phospho-D-ribosyl)glycinamide from N(1)-(5-phospho-D-ribosyl)glycinamide (10-formyl THF route): step 1/1.</text>
</comment>
<feature type="domain" description="Formyl transferase N-terminal" evidence="5">
    <location>
        <begin position="102"/>
        <end position="198"/>
    </location>
</feature>